<protein>
    <submittedName>
        <fullName evidence="1">Uncharacterized protein</fullName>
    </submittedName>
</protein>
<dbReference type="AlphaFoldDB" id="A0A921EL01"/>
<dbReference type="Proteomes" id="UP000732527">
    <property type="component" value="Unassembled WGS sequence"/>
</dbReference>
<reference evidence="1" key="2">
    <citation type="submission" date="2021-09" db="EMBL/GenBank/DDBJ databases">
        <authorList>
            <person name="Gilroy R."/>
        </authorList>
    </citation>
    <scope>NUCLEOTIDE SEQUENCE</scope>
    <source>
        <strain evidence="1">CHK192-2623</strain>
    </source>
</reference>
<name>A0A921EL01_LACJH</name>
<accession>A0A921EL01</accession>
<reference evidence="1" key="1">
    <citation type="journal article" date="2021" name="PeerJ">
        <title>Extensive microbial diversity within the chicken gut microbiome revealed by metagenomics and culture.</title>
        <authorList>
            <person name="Gilroy R."/>
            <person name="Ravi A."/>
            <person name="Getino M."/>
            <person name="Pursley I."/>
            <person name="Horton D.L."/>
            <person name="Alikhan N.F."/>
            <person name="Baker D."/>
            <person name="Gharbi K."/>
            <person name="Hall N."/>
            <person name="Watson M."/>
            <person name="Adriaenssens E.M."/>
            <person name="Foster-Nyarko E."/>
            <person name="Jarju S."/>
            <person name="Secka A."/>
            <person name="Antonio M."/>
            <person name="Oren A."/>
            <person name="Chaudhuri R.R."/>
            <person name="La Ragione R."/>
            <person name="Hildebrand F."/>
            <person name="Pallen M.J."/>
        </authorList>
    </citation>
    <scope>NUCLEOTIDE SEQUENCE</scope>
    <source>
        <strain evidence="1">CHK192-2623</strain>
    </source>
</reference>
<evidence type="ECO:0000313" key="2">
    <source>
        <dbReference type="Proteomes" id="UP000732527"/>
    </source>
</evidence>
<proteinExistence type="predicted"/>
<organism evidence="1 2">
    <name type="scientific">Lactobacillus johnsonii</name>
    <dbReference type="NCBI Taxonomy" id="33959"/>
    <lineage>
        <taxon>Bacteria</taxon>
        <taxon>Bacillati</taxon>
        <taxon>Bacillota</taxon>
        <taxon>Bacilli</taxon>
        <taxon>Lactobacillales</taxon>
        <taxon>Lactobacillaceae</taxon>
        <taxon>Lactobacillus</taxon>
    </lineage>
</organism>
<dbReference type="EMBL" id="DYYQ01000055">
    <property type="protein sequence ID" value="HJE50129.1"/>
    <property type="molecule type" value="Genomic_DNA"/>
</dbReference>
<gene>
    <name evidence="1" type="ORF">K8V69_08220</name>
</gene>
<evidence type="ECO:0000313" key="1">
    <source>
        <dbReference type="EMBL" id="HJE50129.1"/>
    </source>
</evidence>
<sequence length="49" mass="5349">MKYTKYTTIPLLITLLAGITVETTSTQVKTVQASTTKTSKKGQSSDQKK</sequence>
<comment type="caution">
    <text evidence="1">The sequence shown here is derived from an EMBL/GenBank/DDBJ whole genome shotgun (WGS) entry which is preliminary data.</text>
</comment>